<name>A0A8S5SUN3_9CAUD</name>
<protein>
    <submittedName>
        <fullName evidence="1">Uncharacterized protein</fullName>
    </submittedName>
</protein>
<dbReference type="EMBL" id="BK032682">
    <property type="protein sequence ID" value="DAF54664.1"/>
    <property type="molecule type" value="Genomic_DNA"/>
</dbReference>
<organism evidence="1">
    <name type="scientific">Siphoviridae sp. ctqPo10</name>
    <dbReference type="NCBI Taxonomy" id="2827948"/>
    <lineage>
        <taxon>Viruses</taxon>
        <taxon>Duplodnaviria</taxon>
        <taxon>Heunggongvirae</taxon>
        <taxon>Uroviricota</taxon>
        <taxon>Caudoviricetes</taxon>
    </lineage>
</organism>
<reference evidence="1" key="1">
    <citation type="journal article" date="2021" name="Proc. Natl. Acad. Sci. U.S.A.">
        <title>A Catalog of Tens of Thousands of Viruses from Human Metagenomes Reveals Hidden Associations with Chronic Diseases.</title>
        <authorList>
            <person name="Tisza M.J."/>
            <person name="Buck C.B."/>
        </authorList>
    </citation>
    <scope>NUCLEOTIDE SEQUENCE</scope>
    <source>
        <strain evidence="1">CtqPo10</strain>
    </source>
</reference>
<sequence>MLVYTLFTLLNLIHKGEYWVNYSSNLFIRVNYDCNLPLNMV</sequence>
<accession>A0A8S5SUN3</accession>
<evidence type="ECO:0000313" key="1">
    <source>
        <dbReference type="EMBL" id="DAF54664.1"/>
    </source>
</evidence>
<proteinExistence type="predicted"/>